<sequence length="371" mass="41574">MPAQQNTPLVSPAKALQKVIAEQRSGRLQIQDINDPSIGWRVYFGAGQIHFAESTMGCGDRLRYILRKHSLGLEGLPTPADATSDYPLLCQYWQAHNLPLNNFRKLLAICTQEALIQFLAIAQSHIAFEATIGLDPLLLSVPFRQLILPVRDHIGQWAQIRADLTSPFQRIFIHDREQFLKFVWQEAEKWQQLQGISHDPAEATCLYDLAHQLGIDVLELAAGLQPLCRSGVLGVQPYQVITQEAQPVIACVDDSATIQQFVKLSLESSGYEVLSLQDPTEAIPHLVERQPLVILMDIEMPKIDGYELCRMVRQVDELKEVPVVMLTGRDGIIDRVRARMSGCTAYLTKPFNPQDLLAQVQKLATEPVVSV</sequence>
<dbReference type="InterPro" id="IPR024186">
    <property type="entry name" value="Sig_transdc_resp-reg_PatA"/>
</dbReference>
<organism evidence="4 5">
    <name type="scientific">Acaryochloris thomasi RCC1774</name>
    <dbReference type="NCBI Taxonomy" id="1764569"/>
    <lineage>
        <taxon>Bacteria</taxon>
        <taxon>Bacillati</taxon>
        <taxon>Cyanobacteriota</taxon>
        <taxon>Cyanophyceae</taxon>
        <taxon>Acaryochloridales</taxon>
        <taxon>Acaryochloridaceae</taxon>
        <taxon>Acaryochloris</taxon>
        <taxon>Acaryochloris thomasi</taxon>
    </lineage>
</organism>
<dbReference type="PIRSF" id="PIRSF005897">
    <property type="entry name" value="RR_PatA"/>
    <property type="match status" value="1"/>
</dbReference>
<reference evidence="4 5" key="1">
    <citation type="journal article" date="2018" name="Sci. Rep.">
        <title>A novel species of the marine cyanobacterium Acaryochloris with a unique pigment content and lifestyle.</title>
        <authorList>
            <person name="Partensky F."/>
            <person name="Six C."/>
            <person name="Ratin M."/>
            <person name="Garczarek L."/>
            <person name="Vaulot D."/>
            <person name="Probert I."/>
            <person name="Calteau A."/>
            <person name="Gourvil P."/>
            <person name="Marie D."/>
            <person name="Grebert T."/>
            <person name="Bouchier C."/>
            <person name="Le Panse S."/>
            <person name="Gachenot M."/>
            <person name="Rodriguez F."/>
            <person name="Garrido J.L."/>
        </authorList>
    </citation>
    <scope>NUCLEOTIDE SEQUENCE [LARGE SCALE GENOMIC DNA]</scope>
    <source>
        <strain evidence="4 5">RCC1774</strain>
    </source>
</reference>
<evidence type="ECO:0000313" key="5">
    <source>
        <dbReference type="Proteomes" id="UP000248857"/>
    </source>
</evidence>
<dbReference type="PANTHER" id="PTHR44591">
    <property type="entry name" value="STRESS RESPONSE REGULATOR PROTEIN 1"/>
    <property type="match status" value="1"/>
</dbReference>
<keyword evidence="1 2" id="KW-0597">Phosphoprotein</keyword>
<evidence type="ECO:0000256" key="1">
    <source>
        <dbReference type="ARBA" id="ARBA00022553"/>
    </source>
</evidence>
<dbReference type="Proteomes" id="UP000248857">
    <property type="component" value="Unassembled WGS sequence"/>
</dbReference>
<feature type="modified residue" description="4-aspartylphosphate" evidence="2">
    <location>
        <position position="297"/>
    </location>
</feature>
<dbReference type="SMART" id="SM00448">
    <property type="entry name" value="REC"/>
    <property type="match status" value="1"/>
</dbReference>
<protein>
    <submittedName>
        <fullName evidence="4">Transcriptional regulatory protein WalR</fullName>
    </submittedName>
</protein>
<dbReference type="AlphaFoldDB" id="A0A2W1JMQ4"/>
<accession>A0A2W1JMQ4</accession>
<proteinExistence type="predicted"/>
<evidence type="ECO:0000313" key="4">
    <source>
        <dbReference type="EMBL" id="PZD74603.1"/>
    </source>
</evidence>
<dbReference type="Pfam" id="PF14332">
    <property type="entry name" value="DUF4388"/>
    <property type="match status" value="1"/>
</dbReference>
<dbReference type="InterPro" id="IPR050595">
    <property type="entry name" value="Bact_response_regulator"/>
</dbReference>
<name>A0A2W1JMQ4_9CYAN</name>
<feature type="domain" description="Response regulatory" evidence="3">
    <location>
        <begin position="248"/>
        <end position="364"/>
    </location>
</feature>
<dbReference type="Gene3D" id="3.40.50.2300">
    <property type="match status" value="1"/>
</dbReference>
<evidence type="ECO:0000259" key="3">
    <source>
        <dbReference type="PROSITE" id="PS50110"/>
    </source>
</evidence>
<dbReference type="InterPro" id="IPR011006">
    <property type="entry name" value="CheY-like_superfamily"/>
</dbReference>
<dbReference type="InterPro" id="IPR001789">
    <property type="entry name" value="Sig_transdc_resp-reg_receiver"/>
</dbReference>
<dbReference type="Pfam" id="PF00072">
    <property type="entry name" value="Response_reg"/>
    <property type="match status" value="1"/>
</dbReference>
<comment type="caution">
    <text evidence="4">The sequence shown here is derived from an EMBL/GenBank/DDBJ whole genome shotgun (WGS) entry which is preliminary data.</text>
</comment>
<dbReference type="RefSeq" id="WP_233501319.1">
    <property type="nucleotide sequence ID" value="NZ_CAWNWM010000002.1"/>
</dbReference>
<keyword evidence="5" id="KW-1185">Reference proteome</keyword>
<dbReference type="EMBL" id="PQWO01000002">
    <property type="protein sequence ID" value="PZD74603.1"/>
    <property type="molecule type" value="Genomic_DNA"/>
</dbReference>
<dbReference type="GO" id="GO:0000160">
    <property type="term" value="P:phosphorelay signal transduction system"/>
    <property type="evidence" value="ECO:0007669"/>
    <property type="project" value="InterPro"/>
</dbReference>
<dbReference type="SUPFAM" id="SSF52172">
    <property type="entry name" value="CheY-like"/>
    <property type="match status" value="1"/>
</dbReference>
<dbReference type="InterPro" id="IPR025497">
    <property type="entry name" value="PatA-like_N"/>
</dbReference>
<evidence type="ECO:0000256" key="2">
    <source>
        <dbReference type="PROSITE-ProRule" id="PRU00169"/>
    </source>
</evidence>
<dbReference type="PROSITE" id="PS50110">
    <property type="entry name" value="RESPONSE_REGULATORY"/>
    <property type="match status" value="1"/>
</dbReference>
<gene>
    <name evidence="4" type="primary">walR_2</name>
    <name evidence="4" type="ORF">C1752_00765</name>
</gene>
<dbReference type="PANTHER" id="PTHR44591:SF3">
    <property type="entry name" value="RESPONSE REGULATORY DOMAIN-CONTAINING PROTEIN"/>
    <property type="match status" value="1"/>
</dbReference>